<evidence type="ECO:0000313" key="2">
    <source>
        <dbReference type="EMBL" id="GIF04090.1"/>
    </source>
</evidence>
<evidence type="ECO:0000256" key="1">
    <source>
        <dbReference type="SAM" id="Phobius"/>
    </source>
</evidence>
<evidence type="ECO:0000313" key="3">
    <source>
        <dbReference type="Proteomes" id="UP000629619"/>
    </source>
</evidence>
<dbReference type="RefSeq" id="WP_203677790.1">
    <property type="nucleotide sequence ID" value="NZ_BOMW01000016.1"/>
</dbReference>
<protein>
    <submittedName>
        <fullName evidence="2">Uncharacterized protein</fullName>
    </submittedName>
</protein>
<organism evidence="2 3">
    <name type="scientific">Actinoplanes siamensis</name>
    <dbReference type="NCBI Taxonomy" id="1223317"/>
    <lineage>
        <taxon>Bacteria</taxon>
        <taxon>Bacillati</taxon>
        <taxon>Actinomycetota</taxon>
        <taxon>Actinomycetes</taxon>
        <taxon>Micromonosporales</taxon>
        <taxon>Micromonosporaceae</taxon>
        <taxon>Actinoplanes</taxon>
    </lineage>
</organism>
<gene>
    <name evidence="2" type="ORF">Asi03nite_16280</name>
</gene>
<sequence>MIRLRARPGTVTAVDREWQARARRLTLDSLYDVRAVAGRWAATIGSLTGLLSLVALVAGPRSVDQLPVGWRVAAGICVLAAIGGAGFATWCAAEAAQGSIGSALSTYAQVRDGFQRQEQSAARLLRQARRAVVGAMAALVAAVALTWFVPRQSTEDYLLIRRGSEVSCVPLKDGLTLSLAVEAGSTVTVVRKCQR</sequence>
<feature type="transmembrane region" description="Helical" evidence="1">
    <location>
        <begin position="131"/>
        <end position="149"/>
    </location>
</feature>
<accession>A0A919TIZ7</accession>
<dbReference type="EMBL" id="BOMW01000016">
    <property type="protein sequence ID" value="GIF04090.1"/>
    <property type="molecule type" value="Genomic_DNA"/>
</dbReference>
<feature type="transmembrane region" description="Helical" evidence="1">
    <location>
        <begin position="70"/>
        <end position="93"/>
    </location>
</feature>
<reference evidence="2" key="1">
    <citation type="submission" date="2021-01" db="EMBL/GenBank/DDBJ databases">
        <title>Whole genome shotgun sequence of Actinoplanes siamensis NBRC 109076.</title>
        <authorList>
            <person name="Komaki H."/>
            <person name="Tamura T."/>
        </authorList>
    </citation>
    <scope>NUCLEOTIDE SEQUENCE</scope>
    <source>
        <strain evidence="2">NBRC 109076</strain>
    </source>
</reference>
<feature type="transmembrane region" description="Helical" evidence="1">
    <location>
        <begin position="40"/>
        <end position="58"/>
    </location>
</feature>
<keyword evidence="1" id="KW-1133">Transmembrane helix</keyword>
<dbReference type="AlphaFoldDB" id="A0A919TIZ7"/>
<name>A0A919TIZ7_9ACTN</name>
<proteinExistence type="predicted"/>
<dbReference type="Proteomes" id="UP000629619">
    <property type="component" value="Unassembled WGS sequence"/>
</dbReference>
<keyword evidence="1" id="KW-0472">Membrane</keyword>
<keyword evidence="3" id="KW-1185">Reference proteome</keyword>
<keyword evidence="1" id="KW-0812">Transmembrane</keyword>
<comment type="caution">
    <text evidence="2">The sequence shown here is derived from an EMBL/GenBank/DDBJ whole genome shotgun (WGS) entry which is preliminary data.</text>
</comment>